<gene>
    <name evidence="10" type="ORF">JI435_077030</name>
</gene>
<evidence type="ECO:0000259" key="9">
    <source>
        <dbReference type="PROSITE" id="PS50157"/>
    </source>
</evidence>
<dbReference type="EMBL" id="CP069026">
    <property type="protein sequence ID" value="QRC94469.1"/>
    <property type="molecule type" value="Genomic_DNA"/>
</dbReference>
<dbReference type="OMA" id="THKISSA"/>
<evidence type="ECO:0000256" key="5">
    <source>
        <dbReference type="ARBA" id="ARBA00023015"/>
    </source>
</evidence>
<comment type="subcellular location">
    <subcellularLocation>
        <location evidence="1">Nucleus</location>
    </subcellularLocation>
</comment>
<keyword evidence="7" id="KW-0539">Nucleus</keyword>
<name>A0A7U2HXY3_PHANO</name>
<dbReference type="VEuPathDB" id="FungiDB:JI435_077030"/>
<dbReference type="Gene3D" id="3.30.160.60">
    <property type="entry name" value="Classic Zinc Finger"/>
    <property type="match status" value="1"/>
</dbReference>
<dbReference type="PANTHER" id="PTHR46179:SF13">
    <property type="entry name" value="C2H2-TYPE DOMAIN-CONTAINING PROTEIN"/>
    <property type="match status" value="1"/>
</dbReference>
<dbReference type="Gene3D" id="1.10.443.10">
    <property type="entry name" value="Intergrase catalytic core"/>
    <property type="match status" value="1"/>
</dbReference>
<dbReference type="Proteomes" id="UP000663193">
    <property type="component" value="Chromosome 4"/>
</dbReference>
<dbReference type="GO" id="GO:0003677">
    <property type="term" value="F:DNA binding"/>
    <property type="evidence" value="ECO:0007669"/>
    <property type="project" value="InterPro"/>
</dbReference>
<protein>
    <recommendedName>
        <fullName evidence="9">C2H2-type domain-containing protein</fullName>
    </recommendedName>
</protein>
<evidence type="ECO:0000256" key="2">
    <source>
        <dbReference type="ARBA" id="ARBA00022723"/>
    </source>
</evidence>
<dbReference type="InterPro" id="IPR013762">
    <property type="entry name" value="Integrase-like_cat_sf"/>
</dbReference>
<dbReference type="GO" id="GO:0008270">
    <property type="term" value="F:zinc ion binding"/>
    <property type="evidence" value="ECO:0007669"/>
    <property type="project" value="UniProtKB-KW"/>
</dbReference>
<feature type="domain" description="C2H2-type" evidence="9">
    <location>
        <begin position="699"/>
        <end position="729"/>
    </location>
</feature>
<dbReference type="OrthoDB" id="3800957at2759"/>
<keyword evidence="11" id="KW-1185">Reference proteome</keyword>
<dbReference type="PROSITE" id="PS50157">
    <property type="entry name" value="ZINC_FINGER_C2H2_2"/>
    <property type="match status" value="1"/>
</dbReference>
<evidence type="ECO:0000256" key="1">
    <source>
        <dbReference type="ARBA" id="ARBA00004123"/>
    </source>
</evidence>
<evidence type="ECO:0000256" key="8">
    <source>
        <dbReference type="PROSITE-ProRule" id="PRU00042"/>
    </source>
</evidence>
<dbReference type="GO" id="GO:0006310">
    <property type="term" value="P:DNA recombination"/>
    <property type="evidence" value="ECO:0007669"/>
    <property type="project" value="InterPro"/>
</dbReference>
<evidence type="ECO:0000256" key="7">
    <source>
        <dbReference type="ARBA" id="ARBA00023242"/>
    </source>
</evidence>
<accession>A0A7U2HXY3</accession>
<evidence type="ECO:0000256" key="6">
    <source>
        <dbReference type="ARBA" id="ARBA00023163"/>
    </source>
</evidence>
<sequence>MSSHLVSPRLTSHLGSLFITLHHGCHHQGRMDDICSSDVEYDEPVNRFANAGKVSIVKMLEHAFEDRMASKKQVKTLGFSKGTPATQYNHTLWWNRVSQFMQATLNKGPNHVPTGLDLERFFSSIVSRVKPNNPIGVPSYTWMKSGIRLTVEVCKFHHKTFILDGHDIVRLGSLVDKLCQEGKLTREPAFEREWAGAVVVRKLVNGLIADARVNGTLAWDVTLLKCLSITLLAALGARSGDLTRNRLDEHDLPYLAYQDVILRLVPGGSTIDDMEAVVTIRNEKGNKLNPALRRMVLLRALKSPEDACICPIKLLVTLALRLGNVEERSIDELIDHTRRRGTRTVIWKHPRRPVIPKLSKRGRCVLPDDPADVNQATKAVLPLACRVSGFFERLRSHDLRRGAARDAANISAKVHGISGSLAGAVLGHSKKGKQMTAHYVGNMAVDIWSLRTDENWVDPFDRKEVAEMPYQAPFKYKPTSLITDICRVEGLDETKVSDRLKAGVLAEKRRQGMWVQQEREKRLRLSPDLALIQGSPGLETAQTDLHRDDGEIDQQEDVEAQAQAMDIGNFICGNGDGGPSSHQIDELMLDTLQGHDGLQETGATRSALDFVRHFSTVNITANQTFSLEGNKWKDIARIQGNSRDPPTSFLYACKNHVYGCPFNHRHRATLAEQHELTCPYINHEIGVELAAQKAVDRLVKCTTSGCDKTFVDEKKLKSHVSNVHGWPRMCAKAECKAGPFPDITSLNKHRKTHDNFKFTKCVVDGCTSDYVFEDRNRYRRHIRYVHKIIDRKAIDEIVGTNVHKWQERKCGIDGCSSRATFRRPGEFSTHLQTDKHHDFTEEEIAEIVG</sequence>
<dbReference type="AlphaFoldDB" id="A0A7U2HXY3"/>
<evidence type="ECO:0000313" key="10">
    <source>
        <dbReference type="EMBL" id="QRC94469.1"/>
    </source>
</evidence>
<organism evidence="10 11">
    <name type="scientific">Phaeosphaeria nodorum (strain SN15 / ATCC MYA-4574 / FGSC 10173)</name>
    <name type="common">Glume blotch fungus</name>
    <name type="synonym">Parastagonospora nodorum</name>
    <dbReference type="NCBI Taxonomy" id="321614"/>
    <lineage>
        <taxon>Eukaryota</taxon>
        <taxon>Fungi</taxon>
        <taxon>Dikarya</taxon>
        <taxon>Ascomycota</taxon>
        <taxon>Pezizomycotina</taxon>
        <taxon>Dothideomycetes</taxon>
        <taxon>Pleosporomycetidae</taxon>
        <taxon>Pleosporales</taxon>
        <taxon>Pleosporineae</taxon>
        <taxon>Phaeosphaeriaceae</taxon>
        <taxon>Parastagonospora</taxon>
    </lineage>
</organism>
<dbReference type="SMART" id="SM00355">
    <property type="entry name" value="ZnF_C2H2"/>
    <property type="match status" value="4"/>
</dbReference>
<keyword evidence="5" id="KW-0805">Transcription regulation</keyword>
<evidence type="ECO:0000256" key="4">
    <source>
        <dbReference type="ARBA" id="ARBA00022833"/>
    </source>
</evidence>
<dbReference type="RefSeq" id="XP_001798035.1">
    <property type="nucleotide sequence ID" value="XM_001797983.1"/>
</dbReference>
<dbReference type="GO" id="GO:0015074">
    <property type="term" value="P:DNA integration"/>
    <property type="evidence" value="ECO:0007669"/>
    <property type="project" value="InterPro"/>
</dbReference>
<dbReference type="InterPro" id="IPR051061">
    <property type="entry name" value="Zinc_finger_trans_reg"/>
</dbReference>
<reference evidence="11" key="1">
    <citation type="journal article" date="2021" name="BMC Genomics">
        <title>Chromosome-level genome assembly and manually-curated proteome of model necrotroph Parastagonospora nodorum Sn15 reveals a genome-wide trove of candidate effector homologs, and redundancy of virulence-related functions within an accessory chromosome.</title>
        <authorList>
            <person name="Bertazzoni S."/>
            <person name="Jones D.A.B."/>
            <person name="Phan H.T."/>
            <person name="Tan K.-C."/>
            <person name="Hane J.K."/>
        </authorList>
    </citation>
    <scope>NUCLEOTIDE SEQUENCE [LARGE SCALE GENOMIC DNA]</scope>
    <source>
        <strain evidence="11">SN15 / ATCC MYA-4574 / FGSC 10173)</strain>
    </source>
</reference>
<proteinExistence type="predicted"/>
<dbReference type="InterPro" id="IPR013087">
    <property type="entry name" value="Znf_C2H2_type"/>
</dbReference>
<dbReference type="KEGG" id="pno:SNOG_07703"/>
<evidence type="ECO:0000256" key="3">
    <source>
        <dbReference type="ARBA" id="ARBA00022771"/>
    </source>
</evidence>
<dbReference type="GO" id="GO:0005634">
    <property type="term" value="C:nucleus"/>
    <property type="evidence" value="ECO:0007669"/>
    <property type="project" value="UniProtKB-SubCell"/>
</dbReference>
<keyword evidence="2" id="KW-0479">Metal-binding</keyword>
<keyword evidence="3 8" id="KW-0863">Zinc-finger</keyword>
<keyword evidence="4" id="KW-0862">Zinc</keyword>
<dbReference type="PANTHER" id="PTHR46179">
    <property type="entry name" value="ZINC FINGER PROTEIN"/>
    <property type="match status" value="1"/>
</dbReference>
<dbReference type="PROSITE" id="PS00028">
    <property type="entry name" value="ZINC_FINGER_C2H2_1"/>
    <property type="match status" value="1"/>
</dbReference>
<evidence type="ECO:0000313" key="11">
    <source>
        <dbReference type="Proteomes" id="UP000663193"/>
    </source>
</evidence>
<keyword evidence="6" id="KW-0804">Transcription</keyword>